<dbReference type="EMBL" id="BRXU01000002">
    <property type="protein sequence ID" value="GLC48990.1"/>
    <property type="molecule type" value="Genomic_DNA"/>
</dbReference>
<protein>
    <submittedName>
        <fullName evidence="1">Uncharacterized protein</fullName>
    </submittedName>
</protein>
<dbReference type="Pfam" id="PF13238">
    <property type="entry name" value="AAA_18"/>
    <property type="match status" value="1"/>
</dbReference>
<reference evidence="1 2" key="1">
    <citation type="journal article" date="2023" name="Commun. Biol.">
        <title>Reorganization of the ancestral sex-determining regions during the evolution of trioecy in Pleodorina starrii.</title>
        <authorList>
            <person name="Takahashi K."/>
            <person name="Suzuki S."/>
            <person name="Kawai-Toyooka H."/>
            <person name="Yamamoto K."/>
            <person name="Hamaji T."/>
            <person name="Ootsuki R."/>
            <person name="Yamaguchi H."/>
            <person name="Kawachi M."/>
            <person name="Higashiyama T."/>
            <person name="Nozaki H."/>
        </authorList>
    </citation>
    <scope>NUCLEOTIDE SEQUENCE [LARGE SCALE GENOMIC DNA]</scope>
    <source>
        <strain evidence="1 2">NIES-4479</strain>
    </source>
</reference>
<organism evidence="1 2">
    <name type="scientific">Pleodorina starrii</name>
    <dbReference type="NCBI Taxonomy" id="330485"/>
    <lineage>
        <taxon>Eukaryota</taxon>
        <taxon>Viridiplantae</taxon>
        <taxon>Chlorophyta</taxon>
        <taxon>core chlorophytes</taxon>
        <taxon>Chlorophyceae</taxon>
        <taxon>CS clade</taxon>
        <taxon>Chlamydomonadales</taxon>
        <taxon>Volvocaceae</taxon>
        <taxon>Pleodorina</taxon>
    </lineage>
</organism>
<dbReference type="SUPFAM" id="SSF52540">
    <property type="entry name" value="P-loop containing nucleoside triphosphate hydrolases"/>
    <property type="match status" value="1"/>
</dbReference>
<gene>
    <name evidence="1" type="primary">PLESTBF000094</name>
    <name evidence="1" type="ORF">PLESTB_000170600</name>
</gene>
<evidence type="ECO:0000313" key="1">
    <source>
        <dbReference type="EMBL" id="GLC48990.1"/>
    </source>
</evidence>
<comment type="caution">
    <text evidence="1">The sequence shown here is derived from an EMBL/GenBank/DDBJ whole genome shotgun (WGS) entry which is preliminary data.</text>
</comment>
<dbReference type="InterPro" id="IPR027417">
    <property type="entry name" value="P-loop_NTPase"/>
</dbReference>
<name>A0A9W6EY86_9CHLO</name>
<proteinExistence type="predicted"/>
<dbReference type="Gene3D" id="3.40.50.300">
    <property type="entry name" value="P-loop containing nucleotide triphosphate hydrolases"/>
    <property type="match status" value="1"/>
</dbReference>
<keyword evidence="2" id="KW-1185">Reference proteome</keyword>
<sequence>MAAAGGAVLLLGGPGVGKSTLGRYLHSRHPTTSRFLSVGDELRSRGLVRLQEEQPTAARREEMRRTARELLRRECSEWADMAAACARAQEERAGRASCSTSPPAPCGAPVLILECVKEIDDAFSVMQLLREAGVPLLQVLYLPANVVSNNDVLWRFILQSPPSPTTIFAPRERERRVQERQAKWAANAGRLIEFFSSLGVLSESFQNVLFGSSLS</sequence>
<dbReference type="Proteomes" id="UP001165080">
    <property type="component" value="Unassembled WGS sequence"/>
</dbReference>
<evidence type="ECO:0000313" key="2">
    <source>
        <dbReference type="Proteomes" id="UP001165080"/>
    </source>
</evidence>
<dbReference type="AlphaFoldDB" id="A0A9W6EY86"/>
<accession>A0A9W6EY86</accession>